<dbReference type="STRING" id="1798704.A3J93_02645"/>
<organism evidence="3 4">
    <name type="scientific">Candidatus Magasanikbacteria bacterium RIFOXYC2_FULL_42_28</name>
    <dbReference type="NCBI Taxonomy" id="1798704"/>
    <lineage>
        <taxon>Bacteria</taxon>
        <taxon>Candidatus Magasanikiibacteriota</taxon>
    </lineage>
</organism>
<dbReference type="PANTHER" id="PTHR42208:SF1">
    <property type="entry name" value="HEAVY METAL TRANSPORTER"/>
    <property type="match status" value="1"/>
</dbReference>
<feature type="transmembrane region" description="Helical" evidence="1">
    <location>
        <begin position="86"/>
        <end position="105"/>
    </location>
</feature>
<evidence type="ECO:0000313" key="4">
    <source>
        <dbReference type="Proteomes" id="UP000177907"/>
    </source>
</evidence>
<dbReference type="GO" id="GO:0046872">
    <property type="term" value="F:metal ion binding"/>
    <property type="evidence" value="ECO:0007669"/>
    <property type="project" value="InterPro"/>
</dbReference>
<evidence type="ECO:0000259" key="2">
    <source>
        <dbReference type="PROSITE" id="PS50846"/>
    </source>
</evidence>
<dbReference type="Proteomes" id="UP000177907">
    <property type="component" value="Unassembled WGS sequence"/>
</dbReference>
<keyword evidence="1" id="KW-1133">Transmembrane helix</keyword>
<dbReference type="Gene3D" id="3.30.70.100">
    <property type="match status" value="1"/>
</dbReference>
<dbReference type="InterPro" id="IPR006121">
    <property type="entry name" value="HMA_dom"/>
</dbReference>
<dbReference type="EMBL" id="MFQZ01000008">
    <property type="protein sequence ID" value="OGH88046.1"/>
    <property type="molecule type" value="Genomic_DNA"/>
</dbReference>
<sequence length="473" mass="50470">MNKCTIPIRGMHCASCEILVGEQLKKIPGVTHAKVNQKIGQAEIHYSGEKPNADVLAKAVATAGYQVGEKEKLPWLSRRGADYADLARAGLILLVLYFVARWFGLFNLNVNSGNSGVMVALLVGLVAGLSTCMALVGGLVLGISARHAEKHPEATAMQKFRPHIYFNLGRIIGYAVLGGMIGLVGQAVKPSVNTLGFLTMVIGAVMIFFGLKLIEIFPALRDKNITLPSGVARFFGLNNEVKEYSPKSAMVTGALTFFLPCGFTQAMQLYAVSTGSFWQGMTIMGLFALGTAPGLLGVGGLSSFFKGRKARLFFMAAGLAVIMLGWYNLNNGRELLGGASVKNNSAIVAPANGTVQEVRMTQNNNGYTPDTFTVVKGRPVKWIINSTSQYSCAASIVMRKFGINQGLNAGENIINFTPTEVGTIPFSCSMGMYRGKFIVVEDKNTAVNANTNTTENADNISCSLDGCGSGISQ</sequence>
<evidence type="ECO:0000313" key="3">
    <source>
        <dbReference type="EMBL" id="OGH88046.1"/>
    </source>
</evidence>
<dbReference type="CDD" id="cd00371">
    <property type="entry name" value="HMA"/>
    <property type="match status" value="1"/>
</dbReference>
<dbReference type="InterPro" id="IPR028096">
    <property type="entry name" value="EfeO_Cupredoxin"/>
</dbReference>
<dbReference type="Pfam" id="PF13473">
    <property type="entry name" value="Cupredoxin_1"/>
    <property type="match status" value="1"/>
</dbReference>
<dbReference type="InterPro" id="IPR008972">
    <property type="entry name" value="Cupredoxin"/>
</dbReference>
<dbReference type="InterPro" id="IPR039447">
    <property type="entry name" value="UreH-like_TM_dom"/>
</dbReference>
<feature type="transmembrane region" description="Helical" evidence="1">
    <location>
        <begin position="117"/>
        <end position="143"/>
    </location>
</feature>
<gene>
    <name evidence="3" type="ORF">A3J93_02645</name>
</gene>
<dbReference type="Pfam" id="PF00403">
    <property type="entry name" value="HMA"/>
    <property type="match status" value="1"/>
</dbReference>
<comment type="caution">
    <text evidence="3">The sequence shown here is derived from an EMBL/GenBank/DDBJ whole genome shotgun (WGS) entry which is preliminary data.</text>
</comment>
<name>A0A1F6NVS4_9BACT</name>
<feature type="transmembrane region" description="Helical" evidence="1">
    <location>
        <begin position="164"/>
        <end position="188"/>
    </location>
</feature>
<dbReference type="PROSITE" id="PS50846">
    <property type="entry name" value="HMA_2"/>
    <property type="match status" value="1"/>
</dbReference>
<protein>
    <recommendedName>
        <fullName evidence="2">HMA domain-containing protein</fullName>
    </recommendedName>
</protein>
<feature type="transmembrane region" description="Helical" evidence="1">
    <location>
        <begin position="277"/>
        <end position="298"/>
    </location>
</feature>
<accession>A0A1F6NVS4</accession>
<reference evidence="3 4" key="1">
    <citation type="journal article" date="2016" name="Nat. Commun.">
        <title>Thousands of microbial genomes shed light on interconnected biogeochemical processes in an aquifer system.</title>
        <authorList>
            <person name="Anantharaman K."/>
            <person name="Brown C.T."/>
            <person name="Hug L.A."/>
            <person name="Sharon I."/>
            <person name="Castelle C.J."/>
            <person name="Probst A.J."/>
            <person name="Thomas B.C."/>
            <person name="Singh A."/>
            <person name="Wilkins M.J."/>
            <person name="Karaoz U."/>
            <person name="Brodie E.L."/>
            <person name="Williams K.H."/>
            <person name="Hubbard S.S."/>
            <person name="Banfield J.F."/>
        </authorList>
    </citation>
    <scope>NUCLEOTIDE SEQUENCE [LARGE SCALE GENOMIC DNA]</scope>
</reference>
<feature type="domain" description="HMA" evidence="2">
    <location>
        <begin position="2"/>
        <end position="68"/>
    </location>
</feature>
<dbReference type="AlphaFoldDB" id="A0A1F6NVS4"/>
<dbReference type="InterPro" id="IPR036163">
    <property type="entry name" value="HMA_dom_sf"/>
</dbReference>
<dbReference type="PANTHER" id="PTHR42208">
    <property type="entry name" value="HEAVY METAL TRANSPORTER-RELATED"/>
    <property type="match status" value="1"/>
</dbReference>
<dbReference type="SUPFAM" id="SSF49503">
    <property type="entry name" value="Cupredoxins"/>
    <property type="match status" value="1"/>
</dbReference>
<evidence type="ECO:0000256" key="1">
    <source>
        <dbReference type="SAM" id="Phobius"/>
    </source>
</evidence>
<keyword evidence="1" id="KW-0812">Transmembrane</keyword>
<dbReference type="Pfam" id="PF13386">
    <property type="entry name" value="DsbD_2"/>
    <property type="match status" value="1"/>
</dbReference>
<feature type="transmembrane region" description="Helical" evidence="1">
    <location>
        <begin position="310"/>
        <end position="329"/>
    </location>
</feature>
<feature type="transmembrane region" description="Helical" evidence="1">
    <location>
        <begin position="194"/>
        <end position="214"/>
    </location>
</feature>
<proteinExistence type="predicted"/>
<keyword evidence="1" id="KW-0472">Membrane</keyword>
<feature type="transmembrane region" description="Helical" evidence="1">
    <location>
        <begin position="249"/>
        <end position="271"/>
    </location>
</feature>
<dbReference type="SUPFAM" id="SSF55008">
    <property type="entry name" value="HMA, heavy metal-associated domain"/>
    <property type="match status" value="1"/>
</dbReference>
<dbReference type="Gene3D" id="2.60.40.420">
    <property type="entry name" value="Cupredoxins - blue copper proteins"/>
    <property type="match status" value="1"/>
</dbReference>